<dbReference type="EMBL" id="CAJHNH020000128">
    <property type="protein sequence ID" value="CAG5115543.1"/>
    <property type="molecule type" value="Genomic_DNA"/>
</dbReference>
<accession>A0A8S3YE87</accession>
<dbReference type="SUPFAM" id="SSF56436">
    <property type="entry name" value="C-type lectin-like"/>
    <property type="match status" value="1"/>
</dbReference>
<dbReference type="OrthoDB" id="6271941at2759"/>
<keyword evidence="5" id="KW-1185">Reference proteome</keyword>
<dbReference type="InterPro" id="IPR016186">
    <property type="entry name" value="C-type_lectin-like/link_sf"/>
</dbReference>
<dbReference type="Proteomes" id="UP000678393">
    <property type="component" value="Unassembled WGS sequence"/>
</dbReference>
<dbReference type="InterPro" id="IPR016187">
    <property type="entry name" value="CTDL_fold"/>
</dbReference>
<reference evidence="4" key="1">
    <citation type="submission" date="2021-04" db="EMBL/GenBank/DDBJ databases">
        <authorList>
            <consortium name="Molecular Ecology Group"/>
        </authorList>
    </citation>
    <scope>NUCLEOTIDE SEQUENCE</scope>
</reference>
<comment type="caution">
    <text evidence="4">The sequence shown here is derived from an EMBL/GenBank/DDBJ whole genome shotgun (WGS) entry which is preliminary data.</text>
</comment>
<gene>
    <name evidence="4" type="ORF">CUNI_LOCUS1101</name>
</gene>
<organism evidence="4 5">
    <name type="scientific">Candidula unifasciata</name>
    <dbReference type="NCBI Taxonomy" id="100452"/>
    <lineage>
        <taxon>Eukaryota</taxon>
        <taxon>Metazoa</taxon>
        <taxon>Spiralia</taxon>
        <taxon>Lophotrochozoa</taxon>
        <taxon>Mollusca</taxon>
        <taxon>Gastropoda</taxon>
        <taxon>Heterobranchia</taxon>
        <taxon>Euthyneura</taxon>
        <taxon>Panpulmonata</taxon>
        <taxon>Eupulmonata</taxon>
        <taxon>Stylommatophora</taxon>
        <taxon>Helicina</taxon>
        <taxon>Helicoidea</taxon>
        <taxon>Geomitridae</taxon>
        <taxon>Candidula</taxon>
    </lineage>
</organism>
<evidence type="ECO:0000256" key="1">
    <source>
        <dbReference type="ARBA" id="ARBA00023157"/>
    </source>
</evidence>
<evidence type="ECO:0000256" key="2">
    <source>
        <dbReference type="SAM" id="SignalP"/>
    </source>
</evidence>
<dbReference type="PROSITE" id="PS00615">
    <property type="entry name" value="C_TYPE_LECTIN_1"/>
    <property type="match status" value="1"/>
</dbReference>
<keyword evidence="2" id="KW-0732">Signal</keyword>
<feature type="domain" description="C-type lectin" evidence="3">
    <location>
        <begin position="27"/>
        <end position="145"/>
    </location>
</feature>
<dbReference type="InterPro" id="IPR018378">
    <property type="entry name" value="C-type_lectin_CS"/>
</dbReference>
<dbReference type="CDD" id="cd00037">
    <property type="entry name" value="CLECT"/>
    <property type="match status" value="1"/>
</dbReference>
<evidence type="ECO:0000259" key="3">
    <source>
        <dbReference type="PROSITE" id="PS50041"/>
    </source>
</evidence>
<sequence>MLRVVLFLALTSPQSVLAFCNDGWLPYHNVCVVFSGVERPWHQALAICTKYGGWIYHDNDEDDPDKHTWIVGHMKAHKVASVWIGGFKAGYKSFEWMPGFEYIRDPRWAPGQPKSGELRCISLQGQLGYKWKNENCTSKFHYICERRSNSYFANSSPIKIYDFTPYTG</sequence>
<dbReference type="SMART" id="SM00034">
    <property type="entry name" value="CLECT"/>
    <property type="match status" value="1"/>
</dbReference>
<dbReference type="InterPro" id="IPR050111">
    <property type="entry name" value="C-type_lectin/snaclec_domain"/>
</dbReference>
<dbReference type="AlphaFoldDB" id="A0A8S3YE87"/>
<feature type="chain" id="PRO_5035857728" description="C-type lectin domain-containing protein" evidence="2">
    <location>
        <begin position="19"/>
        <end position="168"/>
    </location>
</feature>
<proteinExistence type="predicted"/>
<dbReference type="Gene3D" id="3.10.100.10">
    <property type="entry name" value="Mannose-Binding Protein A, subunit A"/>
    <property type="match status" value="1"/>
</dbReference>
<dbReference type="PROSITE" id="PS50041">
    <property type="entry name" value="C_TYPE_LECTIN_2"/>
    <property type="match status" value="1"/>
</dbReference>
<keyword evidence="1" id="KW-1015">Disulfide bond</keyword>
<evidence type="ECO:0000313" key="5">
    <source>
        <dbReference type="Proteomes" id="UP000678393"/>
    </source>
</evidence>
<evidence type="ECO:0000313" key="4">
    <source>
        <dbReference type="EMBL" id="CAG5115543.1"/>
    </source>
</evidence>
<dbReference type="InterPro" id="IPR001304">
    <property type="entry name" value="C-type_lectin-like"/>
</dbReference>
<feature type="signal peptide" evidence="2">
    <location>
        <begin position="1"/>
        <end position="18"/>
    </location>
</feature>
<protein>
    <recommendedName>
        <fullName evidence="3">C-type lectin domain-containing protein</fullName>
    </recommendedName>
</protein>
<name>A0A8S3YE87_9EUPU</name>
<dbReference type="Pfam" id="PF00059">
    <property type="entry name" value="Lectin_C"/>
    <property type="match status" value="1"/>
</dbReference>
<dbReference type="PANTHER" id="PTHR22803">
    <property type="entry name" value="MANNOSE, PHOSPHOLIPASE, LECTIN RECEPTOR RELATED"/>
    <property type="match status" value="1"/>
</dbReference>